<dbReference type="EMBL" id="BMAW01086162">
    <property type="protein sequence ID" value="GFU46315.1"/>
    <property type="molecule type" value="Genomic_DNA"/>
</dbReference>
<proteinExistence type="predicted"/>
<dbReference type="AlphaFoldDB" id="A0A8X6UST4"/>
<gene>
    <name evidence="1" type="ORF">NPIL_207421</name>
</gene>
<name>A0A8X6UST4_NEPPI</name>
<organism evidence="1 2">
    <name type="scientific">Nephila pilipes</name>
    <name type="common">Giant wood spider</name>
    <name type="synonym">Nephila maculata</name>
    <dbReference type="NCBI Taxonomy" id="299642"/>
    <lineage>
        <taxon>Eukaryota</taxon>
        <taxon>Metazoa</taxon>
        <taxon>Ecdysozoa</taxon>
        <taxon>Arthropoda</taxon>
        <taxon>Chelicerata</taxon>
        <taxon>Arachnida</taxon>
        <taxon>Araneae</taxon>
        <taxon>Araneomorphae</taxon>
        <taxon>Entelegynae</taxon>
        <taxon>Araneoidea</taxon>
        <taxon>Nephilidae</taxon>
        <taxon>Nephila</taxon>
    </lineage>
</organism>
<comment type="caution">
    <text evidence="1">The sequence shown here is derived from an EMBL/GenBank/DDBJ whole genome shotgun (WGS) entry which is preliminary data.</text>
</comment>
<accession>A0A8X6UST4</accession>
<sequence length="132" mass="14044">MVLANGMKRAGWQAGYGKRPRSENEGQIKKLFISITKATARQRHTDDGTAAAMAGAHGQPYFSVIPLVAKAVALSINFRPISPLLRHGGTLGSGTRYFSHTDGLPVSAISLAFALPPLRCCCLKVLPSEVLA</sequence>
<reference evidence="1" key="1">
    <citation type="submission" date="2020-08" db="EMBL/GenBank/DDBJ databases">
        <title>Multicomponent nature underlies the extraordinary mechanical properties of spider dragline silk.</title>
        <authorList>
            <person name="Kono N."/>
            <person name="Nakamura H."/>
            <person name="Mori M."/>
            <person name="Yoshida Y."/>
            <person name="Ohtoshi R."/>
            <person name="Malay A.D."/>
            <person name="Moran D.A.P."/>
            <person name="Tomita M."/>
            <person name="Numata K."/>
            <person name="Arakawa K."/>
        </authorList>
    </citation>
    <scope>NUCLEOTIDE SEQUENCE</scope>
</reference>
<evidence type="ECO:0000313" key="2">
    <source>
        <dbReference type="Proteomes" id="UP000887013"/>
    </source>
</evidence>
<evidence type="ECO:0000313" key="1">
    <source>
        <dbReference type="EMBL" id="GFU46315.1"/>
    </source>
</evidence>
<dbReference type="Proteomes" id="UP000887013">
    <property type="component" value="Unassembled WGS sequence"/>
</dbReference>
<keyword evidence="2" id="KW-1185">Reference proteome</keyword>
<protein>
    <submittedName>
        <fullName evidence="1">Uncharacterized protein</fullName>
    </submittedName>
</protein>